<keyword evidence="6" id="KW-0813">Transport</keyword>
<keyword evidence="8 17" id="KW-0812">Transmembrane</keyword>
<evidence type="ECO:0000256" key="15">
    <source>
        <dbReference type="ARBA" id="ARBA00029949"/>
    </source>
</evidence>
<comment type="caution">
    <text evidence="18">The sequence shown here is derived from an EMBL/GenBank/DDBJ whole genome shotgun (WGS) entry which is preliminary data.</text>
</comment>
<keyword evidence="13" id="KW-0496">Mitochondrion</keyword>
<dbReference type="Proteomes" id="UP000765507">
    <property type="component" value="Unassembled WGS sequence"/>
</dbReference>
<feature type="non-terminal residue" evidence="18">
    <location>
        <position position="1"/>
    </location>
</feature>
<evidence type="ECO:0000256" key="7">
    <source>
        <dbReference type="ARBA" id="ARBA00022660"/>
    </source>
</evidence>
<evidence type="ECO:0000256" key="3">
    <source>
        <dbReference type="ARBA" id="ARBA00007771"/>
    </source>
</evidence>
<reference evidence="18 19" key="1">
    <citation type="journal article" date="2020" name="G3 (Bethesda)">
        <title>Draft Genome of the Common Snapping Turtle, Chelydra serpentina, a Model for Phenotypic Plasticity in Reptiles.</title>
        <authorList>
            <person name="Das D."/>
            <person name="Singh S.K."/>
            <person name="Bierstedt J."/>
            <person name="Erickson A."/>
            <person name="Galli G.L.J."/>
            <person name="Crossley D.A. 2nd"/>
            <person name="Rhen T."/>
        </authorList>
    </citation>
    <scope>NUCLEOTIDE SEQUENCE [LARGE SCALE GENOMIC DNA]</scope>
    <source>
        <strain evidence="18">KW</strain>
    </source>
</reference>
<accession>A0A8T1SLK1</accession>
<keyword evidence="19" id="KW-1185">Reference proteome</keyword>
<sequence length="141" mass="16603">ARGEWRSAVSGLGMFGYTPDERLRLQQLRALRRRWLKDQELSPREPVLPPEKLGPVARFWERFLQPGSFWRLQTFKLYKGGVFTLTRILIPAWVIHYYLKYHVMKMPYGVIVMKPRVFPGDTILETGEIIPPMEEEPTGHH</sequence>
<feature type="transmembrane region" description="Helical" evidence="17">
    <location>
        <begin position="77"/>
        <end position="99"/>
    </location>
</feature>
<evidence type="ECO:0000256" key="9">
    <source>
        <dbReference type="ARBA" id="ARBA00022792"/>
    </source>
</evidence>
<comment type="function">
    <text evidence="1">Accessory subunit of the mitochondrial membrane respiratory chain NADH dehydrogenase (Complex I), that is believed not to be involved in catalysis. Complex I functions in the transfer of electrons from NADH to the respiratory chain. The immediate electron acceptor for the enzyme is believed to be ubiquinone.</text>
</comment>
<keyword evidence="9" id="KW-0999">Mitochondrion inner membrane</keyword>
<keyword evidence="14 17" id="KW-0472">Membrane</keyword>
<evidence type="ECO:0000313" key="19">
    <source>
        <dbReference type="Proteomes" id="UP000765507"/>
    </source>
</evidence>
<dbReference type="GO" id="GO:0005743">
    <property type="term" value="C:mitochondrial inner membrane"/>
    <property type="evidence" value="ECO:0007669"/>
    <property type="project" value="UniProtKB-SubCell"/>
</dbReference>
<proteinExistence type="inferred from homology"/>
<keyword evidence="7" id="KW-0679">Respiratory chain</keyword>
<comment type="subcellular location">
    <subcellularLocation>
        <location evidence="2">Mitochondrion inner membrane</location>
        <topology evidence="2">Single-pass membrane protein</topology>
        <orientation evidence="2">Matrix side</orientation>
    </subcellularLocation>
</comment>
<dbReference type="AlphaFoldDB" id="A0A8T1SLK1"/>
<evidence type="ECO:0000256" key="11">
    <source>
        <dbReference type="ARBA" id="ARBA00022989"/>
    </source>
</evidence>
<evidence type="ECO:0000256" key="12">
    <source>
        <dbReference type="ARBA" id="ARBA00022990"/>
    </source>
</evidence>
<evidence type="ECO:0000256" key="2">
    <source>
        <dbReference type="ARBA" id="ARBA00004298"/>
    </source>
</evidence>
<dbReference type="GO" id="GO:0006120">
    <property type="term" value="P:mitochondrial electron transport, NADH to ubiquinone"/>
    <property type="evidence" value="ECO:0007669"/>
    <property type="project" value="InterPro"/>
</dbReference>
<keyword evidence="10" id="KW-0249">Electron transport</keyword>
<evidence type="ECO:0000256" key="10">
    <source>
        <dbReference type="ARBA" id="ARBA00022982"/>
    </source>
</evidence>
<evidence type="ECO:0000256" key="5">
    <source>
        <dbReference type="ARBA" id="ARBA00018675"/>
    </source>
</evidence>
<comment type="subunit">
    <text evidence="4">Complex I is composed of 45 different subunits.</text>
</comment>
<keyword evidence="18" id="KW-0830">Ubiquinone</keyword>
<evidence type="ECO:0000256" key="13">
    <source>
        <dbReference type="ARBA" id="ARBA00023128"/>
    </source>
</evidence>
<dbReference type="InterPro" id="IPR019174">
    <property type="entry name" value="NADH_DH_b-subcmplx_su6"/>
</dbReference>
<evidence type="ECO:0000256" key="6">
    <source>
        <dbReference type="ARBA" id="ARBA00022448"/>
    </source>
</evidence>
<evidence type="ECO:0000256" key="14">
    <source>
        <dbReference type="ARBA" id="ARBA00023136"/>
    </source>
</evidence>
<evidence type="ECO:0000313" key="18">
    <source>
        <dbReference type="EMBL" id="KAG6929718.1"/>
    </source>
</evidence>
<evidence type="ECO:0000256" key="17">
    <source>
        <dbReference type="SAM" id="Phobius"/>
    </source>
</evidence>
<keyword evidence="11 17" id="KW-1133">Transmembrane helix</keyword>
<dbReference type="PANTHER" id="PTHR15083">
    <property type="entry name" value="NADH DEHYDROGENASE [UBIQUINONE] 1 BETA SUBCOMPLEX SUBUNIT 6"/>
    <property type="match status" value="1"/>
</dbReference>
<dbReference type="PANTHER" id="PTHR15083:SF0">
    <property type="entry name" value="NADH DEHYDROGENASE [UBIQUINONE] 1 BETA SUBCOMPLEX SUBUNIT 6"/>
    <property type="match status" value="1"/>
</dbReference>
<organism evidence="18 19">
    <name type="scientific">Chelydra serpentina</name>
    <name type="common">Snapping turtle</name>
    <name type="synonym">Testudo serpentina</name>
    <dbReference type="NCBI Taxonomy" id="8475"/>
    <lineage>
        <taxon>Eukaryota</taxon>
        <taxon>Metazoa</taxon>
        <taxon>Chordata</taxon>
        <taxon>Craniata</taxon>
        <taxon>Vertebrata</taxon>
        <taxon>Euteleostomi</taxon>
        <taxon>Archelosauria</taxon>
        <taxon>Testudinata</taxon>
        <taxon>Testudines</taxon>
        <taxon>Cryptodira</taxon>
        <taxon>Durocryptodira</taxon>
        <taxon>Americhelydia</taxon>
        <taxon>Chelydroidea</taxon>
        <taxon>Chelydridae</taxon>
        <taxon>Chelydra</taxon>
    </lineage>
</organism>
<evidence type="ECO:0000256" key="4">
    <source>
        <dbReference type="ARBA" id="ARBA00011533"/>
    </source>
</evidence>
<evidence type="ECO:0000256" key="1">
    <source>
        <dbReference type="ARBA" id="ARBA00003195"/>
    </source>
</evidence>
<dbReference type="EMBL" id="JAHGAV010000166">
    <property type="protein sequence ID" value="KAG6929718.1"/>
    <property type="molecule type" value="Genomic_DNA"/>
</dbReference>
<evidence type="ECO:0000256" key="16">
    <source>
        <dbReference type="ARBA" id="ARBA00030214"/>
    </source>
</evidence>
<keyword evidence="12" id="KW-0007">Acetylation</keyword>
<comment type="similarity">
    <text evidence="3">Belongs to the complex I NDUFB6 subunit family.</text>
</comment>
<dbReference type="Pfam" id="PF09782">
    <property type="entry name" value="NDUF_B6"/>
    <property type="match status" value="1"/>
</dbReference>
<name>A0A8T1SLK1_CHESE</name>
<protein>
    <recommendedName>
        <fullName evidence="5">NADH dehydrogenase [ubiquinone] 1 beta subcomplex subunit 6</fullName>
    </recommendedName>
    <alternativeName>
        <fullName evidence="16">Complex I-B17</fullName>
    </alternativeName>
    <alternativeName>
        <fullName evidence="15">NADH-ubiquinone oxidoreductase B17 subunit</fullName>
    </alternativeName>
</protein>
<evidence type="ECO:0000256" key="8">
    <source>
        <dbReference type="ARBA" id="ARBA00022692"/>
    </source>
</evidence>
<gene>
    <name evidence="18" type="primary">NDUFB6</name>
    <name evidence="18" type="ORF">G0U57_005003</name>
</gene>
<dbReference type="OrthoDB" id="5824032at2759"/>